<keyword evidence="1" id="KW-0732">Signal</keyword>
<proteinExistence type="predicted"/>
<dbReference type="Proteomes" id="UP000267606">
    <property type="component" value="Unassembled WGS sequence"/>
</dbReference>
<evidence type="ECO:0000256" key="1">
    <source>
        <dbReference type="SAM" id="SignalP"/>
    </source>
</evidence>
<reference evidence="4" key="1">
    <citation type="submission" date="2016-06" db="UniProtKB">
        <authorList>
            <consortium name="WormBaseParasite"/>
        </authorList>
    </citation>
    <scope>IDENTIFICATION</scope>
</reference>
<dbReference type="AlphaFoldDB" id="A0A183HTP1"/>
<evidence type="ECO:0000313" key="2">
    <source>
        <dbReference type="EMBL" id="VDO71835.1"/>
    </source>
</evidence>
<sequence>MWVYLVVLVFSIVIAGISVVEEGVDFGTSRNWNMEEWGRNMVIMLG</sequence>
<reference evidence="2 3" key="2">
    <citation type="submission" date="2018-11" db="EMBL/GenBank/DDBJ databases">
        <authorList>
            <consortium name="Pathogen Informatics"/>
        </authorList>
    </citation>
    <scope>NUCLEOTIDE SEQUENCE [LARGE SCALE GENOMIC DNA]</scope>
</reference>
<name>A0A183HTP1_9BILA</name>
<dbReference type="EMBL" id="UZAJ01014948">
    <property type="protein sequence ID" value="VDO71835.1"/>
    <property type="molecule type" value="Genomic_DNA"/>
</dbReference>
<feature type="chain" id="PRO_5044552627" evidence="1">
    <location>
        <begin position="17"/>
        <end position="46"/>
    </location>
</feature>
<evidence type="ECO:0000313" key="4">
    <source>
        <dbReference type="WBParaSite" id="OFLC_0001085301-mRNA-1"/>
    </source>
</evidence>
<evidence type="ECO:0000313" key="3">
    <source>
        <dbReference type="Proteomes" id="UP000267606"/>
    </source>
</evidence>
<dbReference type="WBParaSite" id="OFLC_0001085301-mRNA-1">
    <property type="protein sequence ID" value="OFLC_0001085301-mRNA-1"/>
    <property type="gene ID" value="OFLC_0001085301"/>
</dbReference>
<protein>
    <submittedName>
        <fullName evidence="4">Cytochrome C oxidase subunit II</fullName>
    </submittedName>
</protein>
<organism evidence="4">
    <name type="scientific">Onchocerca flexuosa</name>
    <dbReference type="NCBI Taxonomy" id="387005"/>
    <lineage>
        <taxon>Eukaryota</taxon>
        <taxon>Metazoa</taxon>
        <taxon>Ecdysozoa</taxon>
        <taxon>Nematoda</taxon>
        <taxon>Chromadorea</taxon>
        <taxon>Rhabditida</taxon>
        <taxon>Spirurina</taxon>
        <taxon>Spiruromorpha</taxon>
        <taxon>Filarioidea</taxon>
        <taxon>Onchocercidae</taxon>
        <taxon>Onchocerca</taxon>
    </lineage>
</organism>
<feature type="signal peptide" evidence="1">
    <location>
        <begin position="1"/>
        <end position="16"/>
    </location>
</feature>
<keyword evidence="3" id="KW-1185">Reference proteome</keyword>
<gene>
    <name evidence="2" type="ORF">OFLC_LOCUS10852</name>
</gene>
<accession>A0A183HTP1</accession>